<dbReference type="AlphaFoldDB" id="A0A1M6BLF2"/>
<reference evidence="7 8" key="1">
    <citation type="submission" date="2016-11" db="EMBL/GenBank/DDBJ databases">
        <authorList>
            <person name="Jaros S."/>
            <person name="Januszkiewicz K."/>
            <person name="Wedrychowicz H."/>
        </authorList>
    </citation>
    <scope>NUCLEOTIDE SEQUENCE [LARGE SCALE GENOMIC DNA]</scope>
    <source>
        <strain evidence="7 8">CGMCC 1.10190</strain>
    </source>
</reference>
<organism evidence="7 8">
    <name type="scientific">Pollutimonas bauzanensis</name>
    <dbReference type="NCBI Taxonomy" id="658167"/>
    <lineage>
        <taxon>Bacteria</taxon>
        <taxon>Pseudomonadati</taxon>
        <taxon>Pseudomonadota</taxon>
        <taxon>Betaproteobacteria</taxon>
        <taxon>Burkholderiales</taxon>
        <taxon>Alcaligenaceae</taxon>
        <taxon>Pollutimonas</taxon>
    </lineage>
</organism>
<name>A0A1M6BLF2_9BURK</name>
<feature type="transmembrane region" description="Helical" evidence="5">
    <location>
        <begin position="303"/>
        <end position="324"/>
    </location>
</feature>
<feature type="transmembrane region" description="Helical" evidence="5">
    <location>
        <begin position="123"/>
        <end position="145"/>
    </location>
</feature>
<sequence length="331" mass="34577">MLAAAFGMAGPVLIGVLSGQVPAGFTAALGGLAVGGVEAGAAFSVHARRELQALAPVLLAALLAVAAGGHGWLAELLLILTALIAAAIGGFSRLMAVATTRFILFLMIVSAMPAAAFDQRAGFLALIALGALWTSMLGFAFGIVARKNALVPQQEPQQRRATWTQKLKRWAQSMRNVDGWNYTIRLGACLLVALAATLLWPDHHLHWISITAALLISRTPEPTSLKTTQRTLGTAVGVVLSALVLRSTLPAAVLVVAVGVLAGARPLLRNGNYLVYSAAMTPLIILIIDAGHVPDSGLLVDRLIATLIGAALVVGTNLLMMRFVSDRKPIS</sequence>
<feature type="domain" description="Integral membrane bound transporter" evidence="6">
    <location>
        <begin position="193"/>
        <end position="313"/>
    </location>
</feature>
<evidence type="ECO:0000256" key="4">
    <source>
        <dbReference type="ARBA" id="ARBA00023136"/>
    </source>
</evidence>
<dbReference type="GO" id="GO:0016020">
    <property type="term" value="C:membrane"/>
    <property type="evidence" value="ECO:0007669"/>
    <property type="project" value="UniProtKB-SubCell"/>
</dbReference>
<keyword evidence="3 5" id="KW-1133">Transmembrane helix</keyword>
<evidence type="ECO:0000259" key="6">
    <source>
        <dbReference type="Pfam" id="PF13515"/>
    </source>
</evidence>
<evidence type="ECO:0000256" key="5">
    <source>
        <dbReference type="SAM" id="Phobius"/>
    </source>
</evidence>
<dbReference type="EMBL" id="FQXE01000027">
    <property type="protein sequence ID" value="SHI49640.1"/>
    <property type="molecule type" value="Genomic_DNA"/>
</dbReference>
<evidence type="ECO:0000256" key="3">
    <source>
        <dbReference type="ARBA" id="ARBA00022989"/>
    </source>
</evidence>
<dbReference type="InterPro" id="IPR049453">
    <property type="entry name" value="Memb_transporter_dom"/>
</dbReference>
<feature type="transmembrane region" description="Helical" evidence="5">
    <location>
        <begin position="235"/>
        <end position="261"/>
    </location>
</feature>
<dbReference type="Pfam" id="PF13515">
    <property type="entry name" value="FUSC_2"/>
    <property type="match status" value="1"/>
</dbReference>
<feature type="transmembrane region" description="Helical" evidence="5">
    <location>
        <begin position="102"/>
        <end position="117"/>
    </location>
</feature>
<dbReference type="STRING" id="658167.SAMN04488135_12716"/>
<feature type="transmembrane region" description="Helical" evidence="5">
    <location>
        <begin position="182"/>
        <end position="200"/>
    </location>
</feature>
<keyword evidence="4 5" id="KW-0472">Membrane</keyword>
<proteinExistence type="predicted"/>
<feature type="transmembrane region" description="Helical" evidence="5">
    <location>
        <begin position="76"/>
        <end position="95"/>
    </location>
</feature>
<comment type="subcellular location">
    <subcellularLocation>
        <location evidence="1">Membrane</location>
        <topology evidence="1">Multi-pass membrane protein</topology>
    </subcellularLocation>
</comment>
<evidence type="ECO:0000313" key="7">
    <source>
        <dbReference type="EMBL" id="SHI49640.1"/>
    </source>
</evidence>
<evidence type="ECO:0000256" key="2">
    <source>
        <dbReference type="ARBA" id="ARBA00022692"/>
    </source>
</evidence>
<feature type="transmembrane region" description="Helical" evidence="5">
    <location>
        <begin position="273"/>
        <end position="291"/>
    </location>
</feature>
<evidence type="ECO:0000313" key="8">
    <source>
        <dbReference type="Proteomes" id="UP000184226"/>
    </source>
</evidence>
<evidence type="ECO:0000256" key="1">
    <source>
        <dbReference type="ARBA" id="ARBA00004141"/>
    </source>
</evidence>
<dbReference type="Proteomes" id="UP000184226">
    <property type="component" value="Unassembled WGS sequence"/>
</dbReference>
<dbReference type="RefSeq" id="WP_178372403.1">
    <property type="nucleotide sequence ID" value="NZ_FQXE01000027.1"/>
</dbReference>
<protein>
    <submittedName>
        <fullName evidence="7">Fusaric acid resistance protein-like</fullName>
    </submittedName>
</protein>
<accession>A0A1M6BLF2</accession>
<keyword evidence="2 5" id="KW-0812">Transmembrane</keyword>
<gene>
    <name evidence="7" type="ORF">SAMN04488135_12716</name>
</gene>
<keyword evidence="8" id="KW-1185">Reference proteome</keyword>